<protein>
    <submittedName>
        <fullName evidence="2">Uncharacterized protein</fullName>
    </submittedName>
</protein>
<dbReference type="Proteomes" id="UP000324222">
    <property type="component" value="Unassembled WGS sequence"/>
</dbReference>
<evidence type="ECO:0000256" key="1">
    <source>
        <dbReference type="SAM" id="MobiDB-lite"/>
    </source>
</evidence>
<evidence type="ECO:0000313" key="2">
    <source>
        <dbReference type="EMBL" id="MPC63855.1"/>
    </source>
</evidence>
<dbReference type="EMBL" id="VSRR010021348">
    <property type="protein sequence ID" value="MPC63855.1"/>
    <property type="molecule type" value="Genomic_DNA"/>
</dbReference>
<organism evidence="2 3">
    <name type="scientific">Portunus trituberculatus</name>
    <name type="common">Swimming crab</name>
    <name type="synonym">Neptunus trituberculatus</name>
    <dbReference type="NCBI Taxonomy" id="210409"/>
    <lineage>
        <taxon>Eukaryota</taxon>
        <taxon>Metazoa</taxon>
        <taxon>Ecdysozoa</taxon>
        <taxon>Arthropoda</taxon>
        <taxon>Crustacea</taxon>
        <taxon>Multicrustacea</taxon>
        <taxon>Malacostraca</taxon>
        <taxon>Eumalacostraca</taxon>
        <taxon>Eucarida</taxon>
        <taxon>Decapoda</taxon>
        <taxon>Pleocyemata</taxon>
        <taxon>Brachyura</taxon>
        <taxon>Eubrachyura</taxon>
        <taxon>Portunoidea</taxon>
        <taxon>Portunidae</taxon>
        <taxon>Portuninae</taxon>
        <taxon>Portunus</taxon>
    </lineage>
</organism>
<feature type="region of interest" description="Disordered" evidence="1">
    <location>
        <begin position="45"/>
        <end position="182"/>
    </location>
</feature>
<keyword evidence="3" id="KW-1185">Reference proteome</keyword>
<proteinExistence type="predicted"/>
<feature type="compositionally biased region" description="Acidic residues" evidence="1">
    <location>
        <begin position="72"/>
        <end position="101"/>
    </location>
</feature>
<accession>A0A5B7H2H8</accession>
<name>A0A5B7H2H8_PORTR</name>
<dbReference type="OrthoDB" id="203339at2759"/>
<comment type="caution">
    <text evidence="2">The sequence shown here is derived from an EMBL/GenBank/DDBJ whole genome shotgun (WGS) entry which is preliminary data.</text>
</comment>
<feature type="compositionally biased region" description="Polar residues" evidence="1">
    <location>
        <begin position="158"/>
        <end position="169"/>
    </location>
</feature>
<reference evidence="2 3" key="1">
    <citation type="submission" date="2019-05" db="EMBL/GenBank/DDBJ databases">
        <title>Another draft genome of Portunus trituberculatus and its Hox gene families provides insights of decapod evolution.</title>
        <authorList>
            <person name="Jeong J.-H."/>
            <person name="Song I."/>
            <person name="Kim S."/>
            <person name="Choi T."/>
            <person name="Kim D."/>
            <person name="Ryu S."/>
            <person name="Kim W."/>
        </authorList>
    </citation>
    <scope>NUCLEOTIDE SEQUENCE [LARGE SCALE GENOMIC DNA]</scope>
    <source>
        <tissue evidence="2">Muscle</tissue>
    </source>
</reference>
<sequence length="204" mass="22940">MEAKVTGCICTAKALAGSNVRHLQVLIPLLLKHNNLPSIRIPHQAFGASHTPKPPKSQQPLLHDIPPCREEPIEEPVEEAPTVEEEEEDEIVDVEGCDSDSDQPPPDIEPPPKEEGWTTTKNKKKKKKPMAAEAEPTPHPSPRRETANKDDEEELHTTHYQLRSKNPETSQEDPGPSKISLSDLLLDFNKFKDARTRQRTNQQH</sequence>
<gene>
    <name evidence="2" type="ORF">E2C01_057962</name>
</gene>
<evidence type="ECO:0000313" key="3">
    <source>
        <dbReference type="Proteomes" id="UP000324222"/>
    </source>
</evidence>
<dbReference type="AlphaFoldDB" id="A0A5B7H2H8"/>